<reference evidence="2 3" key="1">
    <citation type="journal article" date="2021" name="Microbiol. Spectr.">
        <title>A Single Bacterium Capable of Oxidation and Reduction of Iron at Circumneutral pH.</title>
        <authorList>
            <person name="Kato S."/>
            <person name="Ohkuma M."/>
        </authorList>
    </citation>
    <scope>NUCLEOTIDE SEQUENCE [LARGE SCALE GENOMIC DNA]</scope>
    <source>
        <strain evidence="2 3">MIZ03</strain>
    </source>
</reference>
<evidence type="ECO:0000313" key="2">
    <source>
        <dbReference type="EMBL" id="BCO27244.1"/>
    </source>
</evidence>
<protein>
    <submittedName>
        <fullName evidence="2">Uncharacterized protein</fullName>
    </submittedName>
</protein>
<accession>A0ABN6D8Q1</accession>
<name>A0ABN6D8Q1_9BURK</name>
<organism evidence="2 3">
    <name type="scientific">Rhodoferax lithotrophicus</name>
    <dbReference type="NCBI Taxonomy" id="2798804"/>
    <lineage>
        <taxon>Bacteria</taxon>
        <taxon>Pseudomonadati</taxon>
        <taxon>Pseudomonadota</taxon>
        <taxon>Betaproteobacteria</taxon>
        <taxon>Burkholderiales</taxon>
        <taxon>Comamonadaceae</taxon>
        <taxon>Rhodoferax</taxon>
    </lineage>
</organism>
<gene>
    <name evidence="2" type="ORF">MIZ03_2132</name>
</gene>
<dbReference type="EMBL" id="AP024238">
    <property type="protein sequence ID" value="BCO27244.1"/>
    <property type="molecule type" value="Genomic_DNA"/>
</dbReference>
<dbReference type="Proteomes" id="UP000824366">
    <property type="component" value="Chromosome"/>
</dbReference>
<evidence type="ECO:0000256" key="1">
    <source>
        <dbReference type="SAM" id="Phobius"/>
    </source>
</evidence>
<keyword evidence="3" id="KW-1185">Reference proteome</keyword>
<keyword evidence="1" id="KW-0472">Membrane</keyword>
<sequence>MHLYADFGPSFVWFHGLKSIMLFNPFSFFGVVLCDVSHWFLAGA</sequence>
<feature type="transmembrane region" description="Helical" evidence="1">
    <location>
        <begin position="20"/>
        <end position="41"/>
    </location>
</feature>
<keyword evidence="1" id="KW-1133">Transmembrane helix</keyword>
<proteinExistence type="predicted"/>
<keyword evidence="1" id="KW-0812">Transmembrane</keyword>
<evidence type="ECO:0000313" key="3">
    <source>
        <dbReference type="Proteomes" id="UP000824366"/>
    </source>
</evidence>